<dbReference type="OrthoDB" id="72387at2759"/>
<dbReference type="AlphaFoldDB" id="A0A1V9YL50"/>
<keyword evidence="2" id="KW-1185">Reference proteome</keyword>
<sequence>MEMLGSVKVLAVTPVSEKRAAKTLDKFLATQHDALEADKLNVQADVQAQLELIRTHLQKTA</sequence>
<dbReference type="Proteomes" id="UP000243579">
    <property type="component" value="Unassembled WGS sequence"/>
</dbReference>
<evidence type="ECO:0000313" key="2">
    <source>
        <dbReference type="Proteomes" id="UP000243579"/>
    </source>
</evidence>
<gene>
    <name evidence="1" type="ORF">ACHHYP_10533</name>
</gene>
<comment type="caution">
    <text evidence="1">The sequence shown here is derived from an EMBL/GenBank/DDBJ whole genome shotgun (WGS) entry which is preliminary data.</text>
</comment>
<reference evidence="1 2" key="1">
    <citation type="journal article" date="2014" name="Genome Biol. Evol.">
        <title>The secreted proteins of Achlya hypogyna and Thraustotheca clavata identify the ancestral oomycete secretome and reveal gene acquisitions by horizontal gene transfer.</title>
        <authorList>
            <person name="Misner I."/>
            <person name="Blouin N."/>
            <person name="Leonard G."/>
            <person name="Richards T.A."/>
            <person name="Lane C.E."/>
        </authorList>
    </citation>
    <scope>NUCLEOTIDE SEQUENCE [LARGE SCALE GENOMIC DNA]</scope>
    <source>
        <strain evidence="1 2">ATCC 48635</strain>
    </source>
</reference>
<accession>A0A1V9YL50</accession>
<proteinExistence type="predicted"/>
<organism evidence="1 2">
    <name type="scientific">Achlya hypogyna</name>
    <name type="common">Oomycete</name>
    <name type="synonym">Protoachlya hypogyna</name>
    <dbReference type="NCBI Taxonomy" id="1202772"/>
    <lineage>
        <taxon>Eukaryota</taxon>
        <taxon>Sar</taxon>
        <taxon>Stramenopiles</taxon>
        <taxon>Oomycota</taxon>
        <taxon>Saprolegniomycetes</taxon>
        <taxon>Saprolegniales</taxon>
        <taxon>Achlyaceae</taxon>
        <taxon>Achlya</taxon>
    </lineage>
</organism>
<name>A0A1V9YL50_ACHHY</name>
<evidence type="ECO:0000313" key="1">
    <source>
        <dbReference type="EMBL" id="OQR86444.1"/>
    </source>
</evidence>
<dbReference type="EMBL" id="JNBR01001505">
    <property type="protein sequence ID" value="OQR86444.1"/>
    <property type="molecule type" value="Genomic_DNA"/>
</dbReference>
<protein>
    <submittedName>
        <fullName evidence="1">Uncharacterized protein</fullName>
    </submittedName>
</protein>